<dbReference type="FunFam" id="3.30.160.60:FF:000446">
    <property type="entry name" value="Zinc finger protein"/>
    <property type="match status" value="1"/>
</dbReference>
<dbReference type="InterPro" id="IPR036236">
    <property type="entry name" value="Znf_C2H2_sf"/>
</dbReference>
<feature type="region of interest" description="Disordered" evidence="6">
    <location>
        <begin position="48"/>
        <end position="74"/>
    </location>
</feature>
<keyword evidence="4" id="KW-0862">Zinc</keyword>
<keyword evidence="7" id="KW-0732">Signal</keyword>
<dbReference type="Gene3D" id="3.30.160.60">
    <property type="entry name" value="Classic Zinc Finger"/>
    <property type="match status" value="3"/>
</dbReference>
<gene>
    <name evidence="9" type="ORF">OFUS_LOCUS17518</name>
</gene>
<sequence>MCCTFIIVYFFNFIFAVNEGQGICVTYRLTSVTQVADVNTDFTNYSEVTSLDAPPEENDTNGTDNNGDDPTDYSGASSDYANDNTCDKSGAHTNDHSTLSQNHGLATWTCGKCPKTFQTRSGLLRHNRKHTNIYPYSCVECSKGFNSKVKLEDHNRILHGARRFFCPCCSKTICSNYGKKQHVDLHSSEVFACPQCDKKFNARHYLQRHIITHSVIHTCDICFKKYSTKAHLKDHMRTHNSVFFKCTKDDCSFQTNYKTSLKRHLATHDNRE</sequence>
<feature type="domain" description="C2H2-type" evidence="8">
    <location>
        <begin position="191"/>
        <end position="214"/>
    </location>
</feature>
<reference evidence="9" key="1">
    <citation type="submission" date="2022-03" db="EMBL/GenBank/DDBJ databases">
        <authorList>
            <person name="Martin C."/>
        </authorList>
    </citation>
    <scope>NUCLEOTIDE SEQUENCE</scope>
</reference>
<dbReference type="PROSITE" id="PS00028">
    <property type="entry name" value="ZINC_FINGER_C2H2_1"/>
    <property type="match status" value="4"/>
</dbReference>
<feature type="domain" description="C2H2-type" evidence="8">
    <location>
        <begin position="244"/>
        <end position="272"/>
    </location>
</feature>
<evidence type="ECO:0000256" key="4">
    <source>
        <dbReference type="ARBA" id="ARBA00022833"/>
    </source>
</evidence>
<dbReference type="Proteomes" id="UP000749559">
    <property type="component" value="Unassembled WGS sequence"/>
</dbReference>
<feature type="domain" description="C2H2-type" evidence="8">
    <location>
        <begin position="136"/>
        <end position="164"/>
    </location>
</feature>
<dbReference type="GO" id="GO:0008270">
    <property type="term" value="F:zinc ion binding"/>
    <property type="evidence" value="ECO:0007669"/>
    <property type="project" value="UniProtKB-KW"/>
</dbReference>
<keyword evidence="1" id="KW-0479">Metal-binding</keyword>
<dbReference type="SMART" id="SM00355">
    <property type="entry name" value="ZnF_C2H2"/>
    <property type="match status" value="6"/>
</dbReference>
<protein>
    <recommendedName>
        <fullName evidence="8">C2H2-type domain-containing protein</fullName>
    </recommendedName>
</protein>
<evidence type="ECO:0000256" key="1">
    <source>
        <dbReference type="ARBA" id="ARBA00022723"/>
    </source>
</evidence>
<evidence type="ECO:0000256" key="6">
    <source>
        <dbReference type="SAM" id="MobiDB-lite"/>
    </source>
</evidence>
<dbReference type="SUPFAM" id="SSF57667">
    <property type="entry name" value="beta-beta-alpha zinc fingers"/>
    <property type="match status" value="4"/>
</dbReference>
<organism evidence="9 10">
    <name type="scientific">Owenia fusiformis</name>
    <name type="common">Polychaete worm</name>
    <dbReference type="NCBI Taxonomy" id="6347"/>
    <lineage>
        <taxon>Eukaryota</taxon>
        <taxon>Metazoa</taxon>
        <taxon>Spiralia</taxon>
        <taxon>Lophotrochozoa</taxon>
        <taxon>Annelida</taxon>
        <taxon>Polychaeta</taxon>
        <taxon>Sedentaria</taxon>
        <taxon>Canalipalpata</taxon>
        <taxon>Sabellida</taxon>
        <taxon>Oweniida</taxon>
        <taxon>Oweniidae</taxon>
        <taxon>Owenia</taxon>
    </lineage>
</organism>
<name>A0A8S4PHA5_OWEFU</name>
<feature type="domain" description="C2H2-type" evidence="8">
    <location>
        <begin position="217"/>
        <end position="239"/>
    </location>
</feature>
<dbReference type="Pfam" id="PF00096">
    <property type="entry name" value="zf-C2H2"/>
    <property type="match status" value="4"/>
</dbReference>
<dbReference type="PANTHER" id="PTHR24379:SF121">
    <property type="entry name" value="C2H2-TYPE DOMAIN-CONTAINING PROTEIN"/>
    <property type="match status" value="1"/>
</dbReference>
<evidence type="ECO:0000256" key="5">
    <source>
        <dbReference type="PROSITE-ProRule" id="PRU00042"/>
    </source>
</evidence>
<keyword evidence="2" id="KW-0677">Repeat</keyword>
<evidence type="ECO:0000256" key="2">
    <source>
        <dbReference type="ARBA" id="ARBA00022737"/>
    </source>
</evidence>
<keyword evidence="10" id="KW-1185">Reference proteome</keyword>
<evidence type="ECO:0000259" key="8">
    <source>
        <dbReference type="PROSITE" id="PS50157"/>
    </source>
</evidence>
<evidence type="ECO:0000313" key="9">
    <source>
        <dbReference type="EMBL" id="CAH1792568.1"/>
    </source>
</evidence>
<dbReference type="AlphaFoldDB" id="A0A8S4PHA5"/>
<feature type="domain" description="C2H2-type" evidence="8">
    <location>
        <begin position="108"/>
        <end position="135"/>
    </location>
</feature>
<evidence type="ECO:0000256" key="7">
    <source>
        <dbReference type="SAM" id="SignalP"/>
    </source>
</evidence>
<comment type="caution">
    <text evidence="9">The sequence shown here is derived from an EMBL/GenBank/DDBJ whole genome shotgun (WGS) entry which is preliminary data.</text>
</comment>
<dbReference type="PROSITE" id="PS50157">
    <property type="entry name" value="ZINC_FINGER_C2H2_2"/>
    <property type="match status" value="5"/>
</dbReference>
<feature type="chain" id="PRO_5035899552" description="C2H2-type domain-containing protein" evidence="7">
    <location>
        <begin position="17"/>
        <end position="272"/>
    </location>
</feature>
<dbReference type="PANTHER" id="PTHR24379">
    <property type="entry name" value="KRAB AND ZINC FINGER DOMAIN-CONTAINING"/>
    <property type="match status" value="1"/>
</dbReference>
<dbReference type="InterPro" id="IPR013087">
    <property type="entry name" value="Znf_C2H2_type"/>
</dbReference>
<keyword evidence="3 5" id="KW-0863">Zinc-finger</keyword>
<accession>A0A8S4PHA5</accession>
<proteinExistence type="predicted"/>
<dbReference type="EMBL" id="CAIIXF020000008">
    <property type="protein sequence ID" value="CAH1792568.1"/>
    <property type="molecule type" value="Genomic_DNA"/>
</dbReference>
<feature type="signal peptide" evidence="7">
    <location>
        <begin position="1"/>
        <end position="16"/>
    </location>
</feature>
<evidence type="ECO:0000313" key="10">
    <source>
        <dbReference type="Proteomes" id="UP000749559"/>
    </source>
</evidence>
<dbReference type="OrthoDB" id="6062080at2759"/>
<evidence type="ECO:0000256" key="3">
    <source>
        <dbReference type="ARBA" id="ARBA00022771"/>
    </source>
</evidence>